<dbReference type="SUPFAM" id="SSF53335">
    <property type="entry name" value="S-adenosyl-L-methionine-dependent methyltransferases"/>
    <property type="match status" value="1"/>
</dbReference>
<name>A0ABR8MB73_9ACTN</name>
<dbReference type="GO" id="GO:0008168">
    <property type="term" value="F:methyltransferase activity"/>
    <property type="evidence" value="ECO:0007669"/>
    <property type="project" value="UniProtKB-KW"/>
</dbReference>
<dbReference type="InterPro" id="IPR041698">
    <property type="entry name" value="Methyltransf_25"/>
</dbReference>
<sequence length="210" mass="23417">MSNPSADQPDHHAPDTRSQEYADRLRDLSGARWKQVLDVQRPYRWNLHRQGLGRTLDVGCGIGRNLLNLGAGSVGVDHNAESVAECRARGLEAYTSEEWMGGAEVAVPESFDGMLVAHVLEHIEPEHWEGVVSAYLPYLRPGGKVMMICPQEKGYTTDATHVHFTDGAQMAAFAERLGLVVEKNYSFPFPRFAGRFFPYNEFCLVARKPA</sequence>
<keyword evidence="2" id="KW-0808">Transferase</keyword>
<comment type="caution">
    <text evidence="2">The sequence shown here is derived from an EMBL/GenBank/DDBJ whole genome shotgun (WGS) entry which is preliminary data.</text>
</comment>
<evidence type="ECO:0000259" key="1">
    <source>
        <dbReference type="Pfam" id="PF13649"/>
    </source>
</evidence>
<dbReference type="Proteomes" id="UP000649289">
    <property type="component" value="Unassembled WGS sequence"/>
</dbReference>
<dbReference type="InterPro" id="IPR029063">
    <property type="entry name" value="SAM-dependent_MTases_sf"/>
</dbReference>
<reference evidence="2 3" key="1">
    <citation type="submission" date="2020-09" db="EMBL/GenBank/DDBJ databases">
        <title>novel species in genus Nocardioides.</title>
        <authorList>
            <person name="Zhang G."/>
        </authorList>
    </citation>
    <scope>NUCLEOTIDE SEQUENCE [LARGE SCALE GENOMIC DNA]</scope>
    <source>
        <strain evidence="2 3">19197</strain>
    </source>
</reference>
<proteinExistence type="predicted"/>
<protein>
    <submittedName>
        <fullName evidence="2">Class I SAM-dependent methyltransferase</fullName>
    </submittedName>
</protein>
<keyword evidence="2" id="KW-0489">Methyltransferase</keyword>
<evidence type="ECO:0000313" key="2">
    <source>
        <dbReference type="EMBL" id="MBD3913113.1"/>
    </source>
</evidence>
<dbReference type="EMBL" id="JACXYY010000001">
    <property type="protein sequence ID" value="MBD3913113.1"/>
    <property type="molecule type" value="Genomic_DNA"/>
</dbReference>
<gene>
    <name evidence="2" type="ORF">IEZ25_00680</name>
</gene>
<dbReference type="Gene3D" id="3.40.50.150">
    <property type="entry name" value="Vaccinia Virus protein VP39"/>
    <property type="match status" value="1"/>
</dbReference>
<organism evidence="2 3">
    <name type="scientific">Nocardioides hwasunensis</name>
    <dbReference type="NCBI Taxonomy" id="397258"/>
    <lineage>
        <taxon>Bacteria</taxon>
        <taxon>Bacillati</taxon>
        <taxon>Actinomycetota</taxon>
        <taxon>Actinomycetes</taxon>
        <taxon>Propionibacteriales</taxon>
        <taxon>Nocardioidaceae</taxon>
        <taxon>Nocardioides</taxon>
    </lineage>
</organism>
<accession>A0ABR8MB73</accession>
<dbReference type="GO" id="GO:0032259">
    <property type="term" value="P:methylation"/>
    <property type="evidence" value="ECO:0007669"/>
    <property type="project" value="UniProtKB-KW"/>
</dbReference>
<feature type="domain" description="Methyltransferase" evidence="1">
    <location>
        <begin position="56"/>
        <end position="143"/>
    </location>
</feature>
<dbReference type="RefSeq" id="WP_191197485.1">
    <property type="nucleotide sequence ID" value="NZ_BAAAPA010000002.1"/>
</dbReference>
<keyword evidence="3" id="KW-1185">Reference proteome</keyword>
<dbReference type="CDD" id="cd02440">
    <property type="entry name" value="AdoMet_MTases"/>
    <property type="match status" value="1"/>
</dbReference>
<evidence type="ECO:0000313" key="3">
    <source>
        <dbReference type="Proteomes" id="UP000649289"/>
    </source>
</evidence>
<dbReference type="Pfam" id="PF13649">
    <property type="entry name" value="Methyltransf_25"/>
    <property type="match status" value="1"/>
</dbReference>